<feature type="transmembrane region" description="Helical" evidence="1">
    <location>
        <begin position="27"/>
        <end position="45"/>
    </location>
</feature>
<dbReference type="EMBL" id="CAEZVV010000009">
    <property type="protein sequence ID" value="CAB4637024.1"/>
    <property type="molecule type" value="Genomic_DNA"/>
</dbReference>
<keyword evidence="1" id="KW-1133">Transmembrane helix</keyword>
<evidence type="ECO:0000313" key="5">
    <source>
        <dbReference type="EMBL" id="CAB4637024.1"/>
    </source>
</evidence>
<dbReference type="EMBL" id="CAEZTR010000001">
    <property type="protein sequence ID" value="CAB4562515.1"/>
    <property type="molecule type" value="Genomic_DNA"/>
</dbReference>
<evidence type="ECO:0000256" key="1">
    <source>
        <dbReference type="SAM" id="Phobius"/>
    </source>
</evidence>
<gene>
    <name evidence="2" type="ORF">UFOPK1495_00624</name>
    <name evidence="4" type="ORF">UFOPK1603_01025</name>
    <name evidence="3" type="ORF">UFOPK1711_00013</name>
    <name evidence="5" type="ORF">UFOPK2143_00310</name>
    <name evidence="6" type="ORF">UFOPK2350_00198</name>
</gene>
<organism evidence="4">
    <name type="scientific">freshwater metagenome</name>
    <dbReference type="NCBI Taxonomy" id="449393"/>
    <lineage>
        <taxon>unclassified sequences</taxon>
        <taxon>metagenomes</taxon>
        <taxon>ecological metagenomes</taxon>
    </lineage>
</organism>
<evidence type="ECO:0000313" key="6">
    <source>
        <dbReference type="EMBL" id="CAB4668454.1"/>
    </source>
</evidence>
<proteinExistence type="predicted"/>
<evidence type="ECO:0000313" key="2">
    <source>
        <dbReference type="EMBL" id="CAB4547681.1"/>
    </source>
</evidence>
<reference evidence="4" key="1">
    <citation type="submission" date="2020-05" db="EMBL/GenBank/DDBJ databases">
        <authorList>
            <person name="Chiriac C."/>
            <person name="Salcher M."/>
            <person name="Ghai R."/>
            <person name="Kavagutti S V."/>
        </authorList>
    </citation>
    <scope>NUCLEOTIDE SEQUENCE</scope>
</reference>
<dbReference type="EMBL" id="CAEZXE010000009">
    <property type="protein sequence ID" value="CAB4668454.1"/>
    <property type="molecule type" value="Genomic_DNA"/>
</dbReference>
<feature type="transmembrane region" description="Helical" evidence="1">
    <location>
        <begin position="51"/>
        <end position="69"/>
    </location>
</feature>
<evidence type="ECO:0000313" key="3">
    <source>
        <dbReference type="EMBL" id="CAB4562515.1"/>
    </source>
</evidence>
<sequence>MPAAKKNAKRFGPNRPDAPALVRRQRVWSVIGTWLFILVFFVAPIGFGNPLFVIPAVLFTVLLISTIRLSRRPDGPDAETLAKGELRAATTNDPVSVNGVWSPGARVRGEPPQRGFLICDGKRLRFECLKDEVRFDAPINRVEVITVPSFMRPQLDLSIDGVNHSVRFFPTWDLGATFVGPTIAGEWYAQLRELGAS</sequence>
<keyword evidence="1" id="KW-0472">Membrane</keyword>
<dbReference type="EMBL" id="CAEZSU010000051">
    <property type="protein sequence ID" value="CAB4547681.1"/>
    <property type="molecule type" value="Genomic_DNA"/>
</dbReference>
<keyword evidence="1" id="KW-0812">Transmembrane</keyword>
<dbReference type="AlphaFoldDB" id="A0A6J6E0F2"/>
<protein>
    <submittedName>
        <fullName evidence="4">Unannotated protein</fullName>
    </submittedName>
</protein>
<evidence type="ECO:0000313" key="4">
    <source>
        <dbReference type="EMBL" id="CAB4568665.1"/>
    </source>
</evidence>
<dbReference type="EMBL" id="CAEZTG010000089">
    <property type="protein sequence ID" value="CAB4568665.1"/>
    <property type="molecule type" value="Genomic_DNA"/>
</dbReference>
<accession>A0A6J6E0F2</accession>
<name>A0A6J6E0F2_9ZZZZ</name>